<name>A0ABZ3FFZ9_9FIRM</name>
<organism evidence="2 3">
    <name type="scientific">Terrisporobacter petrolearius</name>
    <dbReference type="NCBI Taxonomy" id="1460447"/>
    <lineage>
        <taxon>Bacteria</taxon>
        <taxon>Bacillati</taxon>
        <taxon>Bacillota</taxon>
        <taxon>Clostridia</taxon>
        <taxon>Peptostreptococcales</taxon>
        <taxon>Peptostreptococcaceae</taxon>
        <taxon>Terrisporobacter</taxon>
    </lineage>
</organism>
<feature type="transmembrane region" description="Helical" evidence="1">
    <location>
        <begin position="6"/>
        <end position="24"/>
    </location>
</feature>
<evidence type="ECO:0000313" key="2">
    <source>
        <dbReference type="EMBL" id="XAM41669.1"/>
    </source>
</evidence>
<feature type="transmembrane region" description="Helical" evidence="1">
    <location>
        <begin position="36"/>
        <end position="54"/>
    </location>
</feature>
<feature type="transmembrane region" description="Helical" evidence="1">
    <location>
        <begin position="94"/>
        <end position="110"/>
    </location>
</feature>
<sequence length="280" mass="32408">MEWVLSMSITQIIIGAVLIFIYKISKNNNSINMIKIIGYINIFLGGITLIIQKLNDKLSIVTMLIFSISIIITFIYISVILLKTVNQRDKKNKKILFVVIISIFILIPMSKKIITQINLEYKKTHNNIKVGQEFLIYKKDNSQENKRVYMTISKIVKDEPDIVIYFDLRYEGDKEIPLVGDKLSLSDLCAFNTTLSSKITKDREDDEFNIEEDIDSDMVYTEYTKKLDKVIKPGTKIKNLTQFILGIYKDDDDIPIKDTDIVIESGIKTNQKIQRYVLLE</sequence>
<dbReference type="EMBL" id="CP154622">
    <property type="protein sequence ID" value="XAM41669.1"/>
    <property type="molecule type" value="Genomic_DNA"/>
</dbReference>
<keyword evidence="3" id="KW-1185">Reference proteome</keyword>
<reference evidence="2 3" key="1">
    <citation type="submission" date="2024-04" db="EMBL/GenBank/DDBJ databases">
        <title>Isolation and characterization of novel acetogenic strains of the genera Terrisporobacter and Acetoanaerobium.</title>
        <authorList>
            <person name="Boeer T."/>
            <person name="Schueler M.A."/>
            <person name="Lueschen A."/>
            <person name="Eysell L."/>
            <person name="Droege J."/>
            <person name="Heinemann M."/>
            <person name="Engelhardt L."/>
            <person name="Basen M."/>
            <person name="Daniel R."/>
        </authorList>
    </citation>
    <scope>NUCLEOTIDE SEQUENCE [LARGE SCALE GENOMIC DNA]</scope>
    <source>
        <strain evidence="2 3">ELB</strain>
    </source>
</reference>
<keyword evidence="1" id="KW-1133">Transmembrane helix</keyword>
<proteinExistence type="predicted"/>
<accession>A0ABZ3FFZ9</accession>
<evidence type="ECO:0000313" key="3">
    <source>
        <dbReference type="Proteomes" id="UP001477947"/>
    </source>
</evidence>
<dbReference type="RefSeq" id="WP_343336870.1">
    <property type="nucleotide sequence ID" value="NZ_CP154622.1"/>
</dbReference>
<keyword evidence="1" id="KW-0812">Transmembrane</keyword>
<protein>
    <submittedName>
        <fullName evidence="2">Uncharacterized protein</fullName>
    </submittedName>
</protein>
<gene>
    <name evidence="2" type="ORF">TPELB_19820</name>
</gene>
<evidence type="ECO:0000256" key="1">
    <source>
        <dbReference type="SAM" id="Phobius"/>
    </source>
</evidence>
<dbReference type="Proteomes" id="UP001477947">
    <property type="component" value="Chromosome"/>
</dbReference>
<keyword evidence="1" id="KW-0472">Membrane</keyword>
<feature type="transmembrane region" description="Helical" evidence="1">
    <location>
        <begin position="60"/>
        <end position="82"/>
    </location>
</feature>